<dbReference type="Pfam" id="PF09585">
    <property type="entry name" value="Lin0512_fam"/>
    <property type="match status" value="1"/>
</dbReference>
<dbReference type="InterPro" id="IPR011719">
    <property type="entry name" value="CHP02058"/>
</dbReference>
<reference evidence="3 4" key="1">
    <citation type="submission" date="2016-10" db="EMBL/GenBank/DDBJ databases">
        <authorList>
            <person name="de Groot N.N."/>
        </authorList>
    </citation>
    <scope>NUCLEOTIDE SEQUENCE [LARGE SCALE GENOMIC DNA]</scope>
    <source>
        <strain evidence="3 4">CGMCC 1.7727</strain>
    </source>
</reference>
<dbReference type="OrthoDB" id="6165729at2"/>
<dbReference type="RefSeq" id="WP_089743166.1">
    <property type="nucleotide sequence ID" value="NZ_FOGL01000020.1"/>
</dbReference>
<proteinExistence type="predicted"/>
<gene>
    <name evidence="3" type="ORF">SAMN04487944_1209</name>
</gene>
<dbReference type="EMBL" id="FOGL01000020">
    <property type="protein sequence ID" value="SES14293.1"/>
    <property type="molecule type" value="Genomic_DNA"/>
</dbReference>
<evidence type="ECO:0000313" key="3">
    <source>
        <dbReference type="EMBL" id="SES14293.1"/>
    </source>
</evidence>
<organism evidence="3 4">
    <name type="scientific">Gracilibacillus ureilyticus</name>
    <dbReference type="NCBI Taxonomy" id="531814"/>
    <lineage>
        <taxon>Bacteria</taxon>
        <taxon>Bacillati</taxon>
        <taxon>Bacillota</taxon>
        <taxon>Bacilli</taxon>
        <taxon>Bacillales</taxon>
        <taxon>Bacillaceae</taxon>
        <taxon>Gracilibacillus</taxon>
    </lineage>
</organism>
<evidence type="ECO:0000256" key="2">
    <source>
        <dbReference type="ARBA" id="ARBA00023134"/>
    </source>
</evidence>
<dbReference type="Proteomes" id="UP000199687">
    <property type="component" value="Unassembled WGS sequence"/>
</dbReference>
<dbReference type="InterPro" id="IPR037103">
    <property type="entry name" value="Tubulin/FtsZ-like_C"/>
</dbReference>
<name>A0A1H9UZ36_9BACI</name>
<dbReference type="AlphaFoldDB" id="A0A1H9UZ36"/>
<protein>
    <submittedName>
        <fullName evidence="3">Uncharacterized protein</fullName>
    </submittedName>
</protein>
<dbReference type="PANTHER" id="PTHR34784">
    <property type="entry name" value="50S RIBOSOMAL PROTEIN L34"/>
    <property type="match status" value="1"/>
</dbReference>
<dbReference type="PANTHER" id="PTHR34784:SF1">
    <property type="entry name" value="50S RIBOSOMAL PROTEIN L34"/>
    <property type="match status" value="1"/>
</dbReference>
<evidence type="ECO:0000313" key="4">
    <source>
        <dbReference type="Proteomes" id="UP000199687"/>
    </source>
</evidence>
<keyword evidence="4" id="KW-1185">Reference proteome</keyword>
<keyword evidence="2" id="KW-0342">GTP-binding</keyword>
<accession>A0A1H9UZ36</accession>
<sequence>MEKIIFVETGTGIDVHGQNVTKACLRAVENAIHYNSMPGIKDYLPEQNLHNMKVNVRLAVPMDKDKVDIEKVKKEIPYGTVTVDIIDGGMATTSGIILEDKDDKNDLMYIVNAAVEVGY</sequence>
<dbReference type="GO" id="GO:0005525">
    <property type="term" value="F:GTP binding"/>
    <property type="evidence" value="ECO:0007669"/>
    <property type="project" value="UniProtKB-KW"/>
</dbReference>
<dbReference type="STRING" id="531814.SAMN04487944_1209"/>
<evidence type="ECO:0000256" key="1">
    <source>
        <dbReference type="ARBA" id="ARBA00022741"/>
    </source>
</evidence>
<dbReference type="Gene3D" id="3.30.1330.20">
    <property type="entry name" value="Tubulin/FtsZ, C-terminal domain"/>
    <property type="match status" value="1"/>
</dbReference>
<keyword evidence="1" id="KW-0547">Nucleotide-binding</keyword>
<dbReference type="NCBIfam" id="TIGR02058">
    <property type="entry name" value="lin0512_fam"/>
    <property type="match status" value="1"/>
</dbReference>